<sequence>MDVITKTTSSSSNTIRPRQNRMQNYLLVWVDANIDSNNKDFQNKLTELRSVVREVDLCTTPEKCIELINDIDGQKAFIISSGALGQQLVPEVHGISHVDAIYIFCREKATHEAWAAEWPKIQGVFTSIKPICDSLKNVSHECDHDTIPMSFVSKRGTLAAESDQQNFDRLPPSYMYSLLFKEIILEITEDDTKPLNDLIVYCSTKNIPESQLKYFQGQYHEKSPIWWYTCEIFLYGMLNCALRSLDIEVMTKLSFFIRNLHKQLKELHEEQLEMYKKKFIVYRGQGLSQEDFQQLLDTKGGLLSFNNFLSTSKSCFTYSVNI</sequence>
<reference evidence="1" key="1">
    <citation type="submission" date="2021-02" db="EMBL/GenBank/DDBJ databases">
        <authorList>
            <person name="Nowell W R."/>
        </authorList>
    </citation>
    <scope>NUCLEOTIDE SEQUENCE</scope>
</reference>
<dbReference type="Proteomes" id="UP000663855">
    <property type="component" value="Unassembled WGS sequence"/>
</dbReference>
<gene>
    <name evidence="2" type="ORF">BYL167_LOCUS11810</name>
    <name evidence="1" type="ORF">CJN711_LOCUS6620</name>
</gene>
<dbReference type="Proteomes" id="UP000681967">
    <property type="component" value="Unassembled WGS sequence"/>
</dbReference>
<dbReference type="AlphaFoldDB" id="A0A814NA62"/>
<comment type="caution">
    <text evidence="1">The sequence shown here is derived from an EMBL/GenBank/DDBJ whole genome shotgun (WGS) entry which is preliminary data.</text>
</comment>
<dbReference type="SUPFAM" id="SSF56399">
    <property type="entry name" value="ADP-ribosylation"/>
    <property type="match status" value="1"/>
</dbReference>
<organism evidence="1 3">
    <name type="scientific">Rotaria magnacalcarata</name>
    <dbReference type="NCBI Taxonomy" id="392030"/>
    <lineage>
        <taxon>Eukaryota</taxon>
        <taxon>Metazoa</taxon>
        <taxon>Spiralia</taxon>
        <taxon>Gnathifera</taxon>
        <taxon>Rotifera</taxon>
        <taxon>Eurotatoria</taxon>
        <taxon>Bdelloidea</taxon>
        <taxon>Philodinida</taxon>
        <taxon>Philodinidae</taxon>
        <taxon>Rotaria</taxon>
    </lineage>
</organism>
<protein>
    <submittedName>
        <fullName evidence="1">Uncharacterized protein</fullName>
    </submittedName>
</protein>
<dbReference type="Gene3D" id="3.90.176.10">
    <property type="entry name" value="Toxin ADP-ribosyltransferase, Chain A, domain 1"/>
    <property type="match status" value="1"/>
</dbReference>
<evidence type="ECO:0000313" key="1">
    <source>
        <dbReference type="EMBL" id="CAF1090000.1"/>
    </source>
</evidence>
<dbReference type="EMBL" id="CAJOBH010003786">
    <property type="protein sequence ID" value="CAF3965969.1"/>
    <property type="molecule type" value="Genomic_DNA"/>
</dbReference>
<evidence type="ECO:0000313" key="2">
    <source>
        <dbReference type="EMBL" id="CAF3965969.1"/>
    </source>
</evidence>
<evidence type="ECO:0000313" key="3">
    <source>
        <dbReference type="Proteomes" id="UP000663855"/>
    </source>
</evidence>
<name>A0A814NA62_9BILA</name>
<dbReference type="EMBL" id="CAJNOV010002122">
    <property type="protein sequence ID" value="CAF1090000.1"/>
    <property type="molecule type" value="Genomic_DNA"/>
</dbReference>
<proteinExistence type="predicted"/>
<accession>A0A814NA62</accession>